<dbReference type="AlphaFoldDB" id="A0A0N0NP67"/>
<proteinExistence type="predicted"/>
<dbReference type="RefSeq" id="XP_018002331.1">
    <property type="nucleotide sequence ID" value="XM_018150404.1"/>
</dbReference>
<accession>A0A0N0NP67</accession>
<dbReference type="GeneID" id="28742284"/>
<keyword evidence="4" id="KW-1185">Reference proteome</keyword>
<protein>
    <submittedName>
        <fullName evidence="3">Uncharacterized protein</fullName>
    </submittedName>
</protein>
<dbReference type="Proteomes" id="UP000038010">
    <property type="component" value="Unassembled WGS sequence"/>
</dbReference>
<sequence length="279" mass="31464">MHLRAFCMLTLGLLITAVQARVIATGPVNTIGPAISDLNHVVPNVSSTPLSFQKRQCVKQSDGEIVCDFLWPTMSEMLYRLNDASDGVKVSPDIHHYFYTNNRKPTPEERGKDETTYDIQVRWAAGWMAAMNLPAINWRQGVSEDWWKTQNEWVIANWELMDTGSDPGMLNPGSNLQPKQGADAGVIFTFCLLQAYCRATLNPEVYLFTQKGDFKPNQVWADVEFWVLTQNPAVQKIWRVDPAPGCHQGEADKEVLWDRARGDPEGTPKWICPVNDNSP</sequence>
<feature type="region of interest" description="Disordered" evidence="1">
    <location>
        <begin position="260"/>
        <end position="279"/>
    </location>
</feature>
<evidence type="ECO:0000313" key="4">
    <source>
        <dbReference type="Proteomes" id="UP000038010"/>
    </source>
</evidence>
<keyword evidence="2" id="KW-0732">Signal</keyword>
<evidence type="ECO:0000313" key="3">
    <source>
        <dbReference type="EMBL" id="KPI42368.1"/>
    </source>
</evidence>
<name>A0A0N0NP67_9EURO</name>
<organism evidence="3 4">
    <name type="scientific">Cyphellophora attinorum</name>
    <dbReference type="NCBI Taxonomy" id="1664694"/>
    <lineage>
        <taxon>Eukaryota</taxon>
        <taxon>Fungi</taxon>
        <taxon>Dikarya</taxon>
        <taxon>Ascomycota</taxon>
        <taxon>Pezizomycotina</taxon>
        <taxon>Eurotiomycetes</taxon>
        <taxon>Chaetothyriomycetidae</taxon>
        <taxon>Chaetothyriales</taxon>
        <taxon>Cyphellophoraceae</taxon>
        <taxon>Cyphellophora</taxon>
    </lineage>
</organism>
<dbReference type="EMBL" id="LFJN01000007">
    <property type="protein sequence ID" value="KPI42368.1"/>
    <property type="molecule type" value="Genomic_DNA"/>
</dbReference>
<gene>
    <name evidence="3" type="ORF">AB675_9834</name>
</gene>
<reference evidence="3 4" key="1">
    <citation type="submission" date="2015-06" db="EMBL/GenBank/DDBJ databases">
        <title>Draft genome of the ant-associated black yeast Phialophora attae CBS 131958.</title>
        <authorList>
            <person name="Moreno L.F."/>
            <person name="Stielow B.J."/>
            <person name="de Hoog S."/>
            <person name="Vicente V.A."/>
            <person name="Weiss V.A."/>
            <person name="de Vries M."/>
            <person name="Cruz L.M."/>
            <person name="Souza E.M."/>
        </authorList>
    </citation>
    <scope>NUCLEOTIDE SEQUENCE [LARGE SCALE GENOMIC DNA]</scope>
    <source>
        <strain evidence="3 4">CBS 131958</strain>
    </source>
</reference>
<comment type="caution">
    <text evidence="3">The sequence shown here is derived from an EMBL/GenBank/DDBJ whole genome shotgun (WGS) entry which is preliminary data.</text>
</comment>
<feature type="chain" id="PRO_5005856984" evidence="2">
    <location>
        <begin position="21"/>
        <end position="279"/>
    </location>
</feature>
<dbReference type="VEuPathDB" id="FungiDB:AB675_9834"/>
<evidence type="ECO:0000256" key="1">
    <source>
        <dbReference type="SAM" id="MobiDB-lite"/>
    </source>
</evidence>
<evidence type="ECO:0000256" key="2">
    <source>
        <dbReference type="SAM" id="SignalP"/>
    </source>
</evidence>
<feature type="signal peptide" evidence="2">
    <location>
        <begin position="1"/>
        <end position="20"/>
    </location>
</feature>